<dbReference type="SUPFAM" id="SSF140453">
    <property type="entry name" value="EsxAB dimer-like"/>
    <property type="match status" value="1"/>
</dbReference>
<keyword evidence="3" id="KW-1185">Reference proteome</keyword>
<dbReference type="InterPro" id="IPR036689">
    <property type="entry name" value="ESAT-6-like_sf"/>
</dbReference>
<accession>A0ABP6ZVM0</accession>
<proteinExistence type="inferred from homology"/>
<sequence>MIAYNFGDLQELSGAIGKAHSSVDSLKGDVKSSSGQLAADWSGSASESWDTVQTKWDSACDNLVSALNQLSRTVLANSDDMSATEARNAGLFGGA</sequence>
<evidence type="ECO:0000313" key="2">
    <source>
        <dbReference type="EMBL" id="GAA3618475.1"/>
    </source>
</evidence>
<reference evidence="3" key="1">
    <citation type="journal article" date="2019" name="Int. J. Syst. Evol. Microbiol.">
        <title>The Global Catalogue of Microorganisms (GCM) 10K type strain sequencing project: providing services to taxonomists for standard genome sequencing and annotation.</title>
        <authorList>
            <consortium name="The Broad Institute Genomics Platform"/>
            <consortium name="The Broad Institute Genome Sequencing Center for Infectious Disease"/>
            <person name="Wu L."/>
            <person name="Ma J."/>
        </authorList>
    </citation>
    <scope>NUCLEOTIDE SEQUENCE [LARGE SCALE GENOMIC DNA]</scope>
    <source>
        <strain evidence="3">JCM 16902</strain>
    </source>
</reference>
<dbReference type="NCBIfam" id="TIGR03930">
    <property type="entry name" value="WXG100_ESAT6"/>
    <property type="match status" value="1"/>
</dbReference>
<name>A0ABP6ZVM0_9ACTN</name>
<dbReference type="Proteomes" id="UP001501074">
    <property type="component" value="Unassembled WGS sequence"/>
</dbReference>
<dbReference type="RefSeq" id="WP_231480813.1">
    <property type="nucleotide sequence ID" value="NZ_BAAAZO010000006.1"/>
</dbReference>
<gene>
    <name evidence="2" type="ORF">GCM10022223_39070</name>
</gene>
<dbReference type="Pfam" id="PF06013">
    <property type="entry name" value="WXG100"/>
    <property type="match status" value="1"/>
</dbReference>
<comment type="similarity">
    <text evidence="1">Belongs to the WXG100 family.</text>
</comment>
<dbReference type="InterPro" id="IPR010310">
    <property type="entry name" value="T7SS_ESAT-6-like"/>
</dbReference>
<organism evidence="2 3">
    <name type="scientific">Kineosporia mesophila</name>
    <dbReference type="NCBI Taxonomy" id="566012"/>
    <lineage>
        <taxon>Bacteria</taxon>
        <taxon>Bacillati</taxon>
        <taxon>Actinomycetota</taxon>
        <taxon>Actinomycetes</taxon>
        <taxon>Kineosporiales</taxon>
        <taxon>Kineosporiaceae</taxon>
        <taxon>Kineosporia</taxon>
    </lineage>
</organism>
<evidence type="ECO:0000313" key="3">
    <source>
        <dbReference type="Proteomes" id="UP001501074"/>
    </source>
</evidence>
<evidence type="ECO:0000256" key="1">
    <source>
        <dbReference type="RuleBase" id="RU362001"/>
    </source>
</evidence>
<dbReference type="Gene3D" id="1.10.287.1060">
    <property type="entry name" value="ESAT-6-like"/>
    <property type="match status" value="1"/>
</dbReference>
<dbReference type="EMBL" id="BAAAZO010000006">
    <property type="protein sequence ID" value="GAA3618475.1"/>
    <property type="molecule type" value="Genomic_DNA"/>
</dbReference>
<comment type="caution">
    <text evidence="2">The sequence shown here is derived from an EMBL/GenBank/DDBJ whole genome shotgun (WGS) entry which is preliminary data.</text>
</comment>
<protein>
    <recommendedName>
        <fullName evidence="1">ESAT-6-like protein</fullName>
    </recommendedName>
</protein>